<dbReference type="AlphaFoldDB" id="R0JWH3"/>
<feature type="region of interest" description="Disordered" evidence="1">
    <location>
        <begin position="87"/>
        <end position="299"/>
    </location>
</feature>
<dbReference type="STRING" id="671987.R0JWH3"/>
<feature type="compositionally biased region" description="Acidic residues" evidence="1">
    <location>
        <begin position="114"/>
        <end position="131"/>
    </location>
</feature>
<dbReference type="OrthoDB" id="5339076at2759"/>
<organism evidence="2 3">
    <name type="scientific">Exserohilum turcicum (strain 28A)</name>
    <name type="common">Northern leaf blight fungus</name>
    <name type="synonym">Setosphaeria turcica</name>
    <dbReference type="NCBI Taxonomy" id="671987"/>
    <lineage>
        <taxon>Eukaryota</taxon>
        <taxon>Fungi</taxon>
        <taxon>Dikarya</taxon>
        <taxon>Ascomycota</taxon>
        <taxon>Pezizomycotina</taxon>
        <taxon>Dothideomycetes</taxon>
        <taxon>Pleosporomycetidae</taxon>
        <taxon>Pleosporales</taxon>
        <taxon>Pleosporineae</taxon>
        <taxon>Pleosporaceae</taxon>
        <taxon>Exserohilum</taxon>
    </lineage>
</organism>
<dbReference type="RefSeq" id="XP_008027733.1">
    <property type="nucleotide sequence ID" value="XM_008029542.1"/>
</dbReference>
<name>R0JWH3_EXST2</name>
<dbReference type="InterPro" id="IPR018822">
    <property type="entry name" value="UPF0646"/>
</dbReference>
<dbReference type="GeneID" id="19397451"/>
<feature type="compositionally biased region" description="Basic and acidic residues" evidence="1">
    <location>
        <begin position="491"/>
        <end position="504"/>
    </location>
</feature>
<feature type="region of interest" description="Disordered" evidence="1">
    <location>
        <begin position="835"/>
        <end position="918"/>
    </location>
</feature>
<feature type="compositionally biased region" description="Low complexity" evidence="1">
    <location>
        <begin position="863"/>
        <end position="883"/>
    </location>
</feature>
<accession>R0JWH3</accession>
<feature type="compositionally biased region" description="Low complexity" evidence="1">
    <location>
        <begin position="585"/>
        <end position="596"/>
    </location>
</feature>
<feature type="region of interest" description="Disordered" evidence="1">
    <location>
        <begin position="1"/>
        <end position="75"/>
    </location>
</feature>
<feature type="compositionally biased region" description="Acidic residues" evidence="1">
    <location>
        <begin position="658"/>
        <end position="671"/>
    </location>
</feature>
<dbReference type="Proteomes" id="UP000016935">
    <property type="component" value="Unassembled WGS sequence"/>
</dbReference>
<feature type="compositionally biased region" description="Polar residues" evidence="1">
    <location>
        <begin position="262"/>
        <end position="273"/>
    </location>
</feature>
<feature type="compositionally biased region" description="Basic and acidic residues" evidence="1">
    <location>
        <begin position="557"/>
        <end position="583"/>
    </location>
</feature>
<dbReference type="Pfam" id="PF10336">
    <property type="entry name" value="DUF2420"/>
    <property type="match status" value="1"/>
</dbReference>
<evidence type="ECO:0000313" key="2">
    <source>
        <dbReference type="EMBL" id="EOA85308.1"/>
    </source>
</evidence>
<feature type="region of interest" description="Disordered" evidence="1">
    <location>
        <begin position="463"/>
        <end position="762"/>
    </location>
</feature>
<feature type="compositionally biased region" description="Polar residues" evidence="1">
    <location>
        <begin position="686"/>
        <end position="711"/>
    </location>
</feature>
<feature type="compositionally biased region" description="Acidic residues" evidence="1">
    <location>
        <begin position="463"/>
        <end position="490"/>
    </location>
</feature>
<dbReference type="HOGENOM" id="CLU_312823_0_0_1"/>
<keyword evidence="3" id="KW-1185">Reference proteome</keyword>
<feature type="compositionally biased region" description="Basic and acidic residues" evidence="1">
    <location>
        <begin position="637"/>
        <end position="652"/>
    </location>
</feature>
<sequence length="918" mass="100742">MATATHPTPSVDITPADDMDLHSDNGAFEYNDGDIDLDLEPPPSYGPDDDVSINDAASVSGMDAQAGAGGDNDDYMVDQEDVIEEDYGYRDDDGDTIAEQSVAADNMATQTQEEIQDEDLLDYSDQEDGNEDTVLGSPWQQHHDSMEDEPDQTEEMPGQNEDVPVQEDIPTQEDMPTQEDVPAQEDVSAQEDASTQQDEIPADLQALMTMAANRKSQSPLAHPENVPEASPSANNHESPTQPQSADPSRENVQTDGEGGVMLQSQEEYASAETSHSDVAHPSQDHHEHVQDSENQGDDSFELRPVTVNWMGEELWLFKQHDYENSGDWLLEDISVVKASLSTLFQACRSAVGEEALQGMEIGFRFEHFENMELFEENTACVAVSLERLLSYYHSLHAQDGNNTPDSFYITLMYRPRFATLLADIARCADQGRGYSGLEAAIAAGETHFNSASISLPVENLNEWESDGQEQEQDQSQDENQDQEHVDDEEREHERHASEREHEENQSNPEDVENEKEQNHAEDEIQQEAEVSIQMGDQAEFEHEQQVYVETQSQQDGGYEHDHESGDDSQDAHEEGGVEIHENEEAAAAAVVETEQVSSEGHQEDKGEGHVPPAPSSSEASTNPPEVVEYPEPAQSQSDERTEAELEARRLQEQGDIIDYSDEEDEESDTVEVAEQASHTEVPPSPTTVQGDESSNAERQSSIAESPITSKPANAEHDETSLDTTEEPDAAAEHGQAEGNEDEQAYQDYVQAPEGGGTFDGFEADEVGKEAADFQYDGDANQDYGEYEYQDLEQQAELELANGEEFNGGEDATAYGGEGFTEANDFLELDPAQWTVDQELDQDFLENTTTGHDDGDAQGEEDGGAAPPANATSPAADPTTASSTDVYDVSSQGHKRSIDEAGYGMDIAPDSIDAKRARV</sequence>
<feature type="compositionally biased region" description="Acidic residues" evidence="1">
    <location>
        <begin position="87"/>
        <end position="96"/>
    </location>
</feature>
<dbReference type="EMBL" id="KB908703">
    <property type="protein sequence ID" value="EOA85308.1"/>
    <property type="molecule type" value="Genomic_DNA"/>
</dbReference>
<protein>
    <submittedName>
        <fullName evidence="2">Uncharacterized protein</fullName>
    </submittedName>
</protein>
<feature type="compositionally biased region" description="Polar residues" evidence="1">
    <location>
        <begin position="231"/>
        <end position="254"/>
    </location>
</feature>
<dbReference type="eggNOG" id="ENOG502SG4F">
    <property type="taxonomic scope" value="Eukaryota"/>
</dbReference>
<reference evidence="2 3" key="1">
    <citation type="journal article" date="2012" name="PLoS Pathog.">
        <title>Diverse lifestyles and strategies of plant pathogenesis encoded in the genomes of eighteen Dothideomycetes fungi.</title>
        <authorList>
            <person name="Ohm R.A."/>
            <person name="Feau N."/>
            <person name="Henrissat B."/>
            <person name="Schoch C.L."/>
            <person name="Horwitz B.A."/>
            <person name="Barry K.W."/>
            <person name="Condon B.J."/>
            <person name="Copeland A.C."/>
            <person name="Dhillon B."/>
            <person name="Glaser F."/>
            <person name="Hesse C.N."/>
            <person name="Kosti I."/>
            <person name="LaButti K."/>
            <person name="Lindquist E.A."/>
            <person name="Lucas S."/>
            <person name="Salamov A.A."/>
            <person name="Bradshaw R.E."/>
            <person name="Ciuffetti L."/>
            <person name="Hamelin R.C."/>
            <person name="Kema G.H.J."/>
            <person name="Lawrence C."/>
            <person name="Scott J.A."/>
            <person name="Spatafora J.W."/>
            <person name="Turgeon B.G."/>
            <person name="de Wit P.J.G.M."/>
            <person name="Zhong S."/>
            <person name="Goodwin S.B."/>
            <person name="Grigoriev I.V."/>
        </authorList>
    </citation>
    <scope>NUCLEOTIDE SEQUENCE [LARGE SCALE GENOMIC DNA]</scope>
    <source>
        <strain evidence="3">28A</strain>
    </source>
</reference>
<feature type="compositionally biased region" description="Basic and acidic residues" evidence="1">
    <location>
        <begin position="274"/>
        <end position="291"/>
    </location>
</feature>
<proteinExistence type="predicted"/>
<gene>
    <name evidence="2" type="ORF">SETTUDRAFT_154878</name>
</gene>
<reference evidence="2 3" key="2">
    <citation type="journal article" date="2013" name="PLoS Genet.">
        <title>Comparative genome structure, secondary metabolite, and effector coding capacity across Cochliobolus pathogens.</title>
        <authorList>
            <person name="Condon B.J."/>
            <person name="Leng Y."/>
            <person name="Wu D."/>
            <person name="Bushley K.E."/>
            <person name="Ohm R.A."/>
            <person name="Otillar R."/>
            <person name="Martin J."/>
            <person name="Schackwitz W."/>
            <person name="Grimwood J."/>
            <person name="MohdZainudin N."/>
            <person name="Xue C."/>
            <person name="Wang R."/>
            <person name="Manning V.A."/>
            <person name="Dhillon B."/>
            <person name="Tu Z.J."/>
            <person name="Steffenson B.J."/>
            <person name="Salamov A."/>
            <person name="Sun H."/>
            <person name="Lowry S."/>
            <person name="LaButti K."/>
            <person name="Han J."/>
            <person name="Copeland A."/>
            <person name="Lindquist E."/>
            <person name="Barry K."/>
            <person name="Schmutz J."/>
            <person name="Baker S.E."/>
            <person name="Ciuffetti L.M."/>
            <person name="Grigoriev I.V."/>
            <person name="Zhong S."/>
            <person name="Turgeon B.G."/>
        </authorList>
    </citation>
    <scope>NUCLEOTIDE SEQUENCE [LARGE SCALE GENOMIC DNA]</scope>
    <source>
        <strain evidence="3">28A</strain>
    </source>
</reference>
<evidence type="ECO:0000313" key="3">
    <source>
        <dbReference type="Proteomes" id="UP000016935"/>
    </source>
</evidence>
<evidence type="ECO:0000256" key="1">
    <source>
        <dbReference type="SAM" id="MobiDB-lite"/>
    </source>
</evidence>